<dbReference type="SUPFAM" id="SSF52058">
    <property type="entry name" value="L domain-like"/>
    <property type="match status" value="1"/>
</dbReference>
<keyword evidence="7" id="KW-1185">Reference proteome</keyword>
<feature type="transmembrane region" description="Helical" evidence="4">
    <location>
        <begin position="474"/>
        <end position="498"/>
    </location>
</feature>
<dbReference type="InterPro" id="IPR032675">
    <property type="entry name" value="LRR_dom_sf"/>
</dbReference>
<dbReference type="PANTHER" id="PTHR24373:SF275">
    <property type="entry name" value="TIR DOMAIN-CONTAINING PROTEIN"/>
    <property type="match status" value="1"/>
</dbReference>
<protein>
    <recommendedName>
        <fullName evidence="8">LRRCT domain-containing protein</fullName>
    </recommendedName>
</protein>
<proteinExistence type="predicted"/>
<dbReference type="InParanoid" id="A0A5N4AC42"/>
<dbReference type="InterPro" id="IPR001611">
    <property type="entry name" value="Leu-rich_rpt"/>
</dbReference>
<evidence type="ECO:0008006" key="8">
    <source>
        <dbReference type="Google" id="ProtNLM"/>
    </source>
</evidence>
<evidence type="ECO:0000256" key="4">
    <source>
        <dbReference type="SAM" id="Phobius"/>
    </source>
</evidence>
<dbReference type="Proteomes" id="UP000327044">
    <property type="component" value="Unassembled WGS sequence"/>
</dbReference>
<gene>
    <name evidence="6" type="ORF">PPYR_11723</name>
</gene>
<dbReference type="AlphaFoldDB" id="A0A5N4AC42"/>
<dbReference type="GO" id="GO:0031012">
    <property type="term" value="C:extracellular matrix"/>
    <property type="evidence" value="ECO:0007669"/>
    <property type="project" value="TreeGrafter"/>
</dbReference>
<evidence type="ECO:0000313" key="7">
    <source>
        <dbReference type="Proteomes" id="UP000327044"/>
    </source>
</evidence>
<dbReference type="OrthoDB" id="676979at2759"/>
<keyword evidence="4" id="KW-0472">Membrane</keyword>
<sequence>MFKASSVVFVLYAYLSVVITQYCNQTTTGYYSTVLTCTNGTRYFPPVTESITHLKCLDCNISVLNRETIITKFEGEYFNLSDSHIQVIGEDVFMNFSSNMRAFILENNEISDIAPKVFNGFSILGQINLHNNNISQLPPGVFNGTYTVRLILSNNRIRNIDHMFEGLTVTAVNLSRNEIEEVHEDSFLRTSFRKGREFSDTQFIDLSNNLISKLNAGTFRCSNSDIEGCITILNLKGNLLTRIEDGTFLGSENLRILDLSDNMIAHLSSDSFRGLPNLNELLLRNNRLQKTATGIFGRLQYLDDLDLSQNWLSSLSVSTFTGLYTLETLNISHNALADFNSFHLYPLGQLRTLDISNITVSDLDITSMLKHHVGLKVFIINDNFWECKRLMQIYGEMSAKLAGFHRPSHHFDVPNLHGIACSHNKLDSYKDLSFNDFLSVISKEALNDEWFSSVSIEENTNRTDFLSNKYVSGIYGMMIFVVAVIALVMVFFIVKCVLKCLYENKILENRINLWYAREEESVTVCS</sequence>
<keyword evidence="2 5" id="KW-0732">Signal</keyword>
<evidence type="ECO:0000256" key="3">
    <source>
        <dbReference type="ARBA" id="ARBA00022737"/>
    </source>
</evidence>
<dbReference type="PROSITE" id="PS51450">
    <property type="entry name" value="LRR"/>
    <property type="match status" value="1"/>
</dbReference>
<dbReference type="GO" id="GO:0005615">
    <property type="term" value="C:extracellular space"/>
    <property type="evidence" value="ECO:0007669"/>
    <property type="project" value="TreeGrafter"/>
</dbReference>
<dbReference type="InterPro" id="IPR050328">
    <property type="entry name" value="Dev_Immune_Receptor"/>
</dbReference>
<evidence type="ECO:0000256" key="1">
    <source>
        <dbReference type="ARBA" id="ARBA00022614"/>
    </source>
</evidence>
<dbReference type="EMBL" id="VVIM01000008">
    <property type="protein sequence ID" value="KAB0794884.1"/>
    <property type="molecule type" value="Genomic_DNA"/>
</dbReference>
<keyword evidence="4" id="KW-0812">Transmembrane</keyword>
<keyword evidence="4" id="KW-1133">Transmembrane helix</keyword>
<evidence type="ECO:0000313" key="6">
    <source>
        <dbReference type="EMBL" id="KAB0794884.1"/>
    </source>
</evidence>
<dbReference type="PANTHER" id="PTHR24373">
    <property type="entry name" value="SLIT RELATED LEUCINE-RICH REPEAT NEURONAL PROTEIN"/>
    <property type="match status" value="1"/>
</dbReference>
<dbReference type="Gene3D" id="3.80.10.10">
    <property type="entry name" value="Ribonuclease Inhibitor"/>
    <property type="match status" value="3"/>
</dbReference>
<dbReference type="SMART" id="SM00369">
    <property type="entry name" value="LRR_TYP"/>
    <property type="match status" value="8"/>
</dbReference>
<accession>A0A5N4AC42</accession>
<dbReference type="InterPro" id="IPR003591">
    <property type="entry name" value="Leu-rich_rpt_typical-subtyp"/>
</dbReference>
<comment type="caution">
    <text evidence="6">The sequence shown here is derived from an EMBL/GenBank/DDBJ whole genome shotgun (WGS) entry which is preliminary data.</text>
</comment>
<feature type="chain" id="PRO_5024389595" description="LRRCT domain-containing protein" evidence="5">
    <location>
        <begin position="21"/>
        <end position="526"/>
    </location>
</feature>
<reference evidence="6 7" key="1">
    <citation type="journal article" date="2018" name="Elife">
        <title>Firefly genomes illuminate parallel origins of bioluminescence in beetles.</title>
        <authorList>
            <person name="Fallon T.R."/>
            <person name="Lower S.E."/>
            <person name="Chang C.H."/>
            <person name="Bessho-Uehara M."/>
            <person name="Martin G.J."/>
            <person name="Bewick A.J."/>
            <person name="Behringer M."/>
            <person name="Debat H.J."/>
            <person name="Wong I."/>
            <person name="Day J.C."/>
            <person name="Suvorov A."/>
            <person name="Silva C.J."/>
            <person name="Stanger-Hall K.F."/>
            <person name="Hall D.W."/>
            <person name="Schmitz R.J."/>
            <person name="Nelson D.R."/>
            <person name="Lewis S.M."/>
            <person name="Shigenobu S."/>
            <person name="Bybee S.M."/>
            <person name="Larracuente A.M."/>
            <person name="Oba Y."/>
            <person name="Weng J.K."/>
        </authorList>
    </citation>
    <scope>NUCLEOTIDE SEQUENCE [LARGE SCALE GENOMIC DNA]</scope>
    <source>
        <strain evidence="6">1611_PpyrPB1</strain>
        <tissue evidence="6">Whole body</tissue>
    </source>
</reference>
<name>A0A5N4AC42_PHOPY</name>
<dbReference type="Pfam" id="PF13855">
    <property type="entry name" value="LRR_8"/>
    <property type="match status" value="3"/>
</dbReference>
<keyword evidence="3" id="KW-0677">Repeat</keyword>
<evidence type="ECO:0000256" key="5">
    <source>
        <dbReference type="SAM" id="SignalP"/>
    </source>
</evidence>
<feature type="signal peptide" evidence="5">
    <location>
        <begin position="1"/>
        <end position="20"/>
    </location>
</feature>
<evidence type="ECO:0000256" key="2">
    <source>
        <dbReference type="ARBA" id="ARBA00022729"/>
    </source>
</evidence>
<keyword evidence="1" id="KW-0433">Leucine-rich repeat</keyword>
<organism evidence="6 7">
    <name type="scientific">Photinus pyralis</name>
    <name type="common">Common eastern firefly</name>
    <name type="synonym">Lampyris pyralis</name>
    <dbReference type="NCBI Taxonomy" id="7054"/>
    <lineage>
        <taxon>Eukaryota</taxon>
        <taxon>Metazoa</taxon>
        <taxon>Ecdysozoa</taxon>
        <taxon>Arthropoda</taxon>
        <taxon>Hexapoda</taxon>
        <taxon>Insecta</taxon>
        <taxon>Pterygota</taxon>
        <taxon>Neoptera</taxon>
        <taxon>Endopterygota</taxon>
        <taxon>Coleoptera</taxon>
        <taxon>Polyphaga</taxon>
        <taxon>Elateriformia</taxon>
        <taxon>Elateroidea</taxon>
        <taxon>Lampyridae</taxon>
        <taxon>Lampyrinae</taxon>
        <taxon>Photinus</taxon>
    </lineage>
</organism>